<dbReference type="AlphaFoldDB" id="A0A8S9ZM02"/>
<dbReference type="Proteomes" id="UP000605970">
    <property type="component" value="Unassembled WGS sequence"/>
</dbReference>
<organism evidence="1 2">
    <name type="scientific">Meloidogyne graminicola</name>
    <dbReference type="NCBI Taxonomy" id="189291"/>
    <lineage>
        <taxon>Eukaryota</taxon>
        <taxon>Metazoa</taxon>
        <taxon>Ecdysozoa</taxon>
        <taxon>Nematoda</taxon>
        <taxon>Chromadorea</taxon>
        <taxon>Rhabditida</taxon>
        <taxon>Tylenchina</taxon>
        <taxon>Tylenchomorpha</taxon>
        <taxon>Tylenchoidea</taxon>
        <taxon>Meloidogynidae</taxon>
        <taxon>Meloidogyninae</taxon>
        <taxon>Meloidogyne</taxon>
    </lineage>
</organism>
<gene>
    <name evidence="1" type="ORF">Mgra_00006434</name>
</gene>
<dbReference type="EMBL" id="JABEBT010000063">
    <property type="protein sequence ID" value="KAF7634136.1"/>
    <property type="molecule type" value="Genomic_DNA"/>
</dbReference>
<evidence type="ECO:0000313" key="1">
    <source>
        <dbReference type="EMBL" id="KAF7634136.1"/>
    </source>
</evidence>
<dbReference type="OrthoDB" id="5907020at2759"/>
<protein>
    <submittedName>
        <fullName evidence="1">Uncharacterized protein</fullName>
    </submittedName>
</protein>
<name>A0A8S9ZM02_9BILA</name>
<evidence type="ECO:0000313" key="2">
    <source>
        <dbReference type="Proteomes" id="UP000605970"/>
    </source>
</evidence>
<comment type="caution">
    <text evidence="1">The sequence shown here is derived from an EMBL/GenBank/DDBJ whole genome shotgun (WGS) entry which is preliminary data.</text>
</comment>
<keyword evidence="2" id="KW-1185">Reference proteome</keyword>
<reference evidence="1" key="1">
    <citation type="journal article" date="2020" name="Ecol. Evol.">
        <title>Genome structure and content of the rice root-knot nematode (Meloidogyne graminicola).</title>
        <authorList>
            <person name="Phan N.T."/>
            <person name="Danchin E.G.J."/>
            <person name="Klopp C."/>
            <person name="Perfus-Barbeoch L."/>
            <person name="Kozlowski D.K."/>
            <person name="Koutsovoulos G.D."/>
            <person name="Lopez-Roques C."/>
            <person name="Bouchez O."/>
            <person name="Zahm M."/>
            <person name="Besnard G."/>
            <person name="Bellafiore S."/>
        </authorList>
    </citation>
    <scope>NUCLEOTIDE SEQUENCE</scope>
    <source>
        <strain evidence="1">VN-18</strain>
    </source>
</reference>
<sequence length="71" mass="8336">MFLVKPLQKIIKISVEDYYDAVKEDEELNKKEKLKEDETSSALHLMTALQTNINPLFPILENRNREDTITE</sequence>
<accession>A0A8S9ZM02</accession>
<proteinExistence type="predicted"/>